<keyword evidence="2" id="KW-1185">Reference proteome</keyword>
<name>A0ABV6CVH5_9SPHN</name>
<dbReference type="RefSeq" id="WP_379487493.1">
    <property type="nucleotide sequence ID" value="NZ_JBHLWK010000013.1"/>
</dbReference>
<evidence type="ECO:0000313" key="1">
    <source>
        <dbReference type="EMBL" id="MFC0204732.1"/>
    </source>
</evidence>
<evidence type="ECO:0000313" key="2">
    <source>
        <dbReference type="Proteomes" id="UP001589798"/>
    </source>
</evidence>
<organism evidence="1 2">
    <name type="scientific">Novosphingobium soli</name>
    <dbReference type="NCBI Taxonomy" id="574956"/>
    <lineage>
        <taxon>Bacteria</taxon>
        <taxon>Pseudomonadati</taxon>
        <taxon>Pseudomonadota</taxon>
        <taxon>Alphaproteobacteria</taxon>
        <taxon>Sphingomonadales</taxon>
        <taxon>Sphingomonadaceae</taxon>
        <taxon>Novosphingobium</taxon>
    </lineage>
</organism>
<sequence>MGVSRVYQVGSSYNGVELAELDFEQTADTMYLAHLDHPPAKLVREGHTSWEFIGVTFGPSLSAPTGCAVVASMPNVDDENDGENLFPQPASYCITAVDENGLESRASNKATATNDLTLKRNYNTITWAAAAGADRYKVYKAENSQFFGYIGTTAGTTFRDDNIGPALDQAPPEAFNPFGETAADYPSTVTLFEQRSLWARTRNVPNGVWAARGAELENMDRSQPLRENDSLSFTIVAGRVNSINQLVSTTGLLALSSDSIFTVDGDGQGGILTGNAPPAVKRQIGRGASRLPAIVVDNVVFYRPSVGNAVRTIFYSFDVDGQKSNDVSIFSPHFFEGLDIVSWCYAQEPRSLIWACRSDGKLLCFTWEQEQNVWGWTLCETDGRFLDCISISEDGEDRVYFIVEREVQGVSRRFVERLAPHLWADVSDCVYLDCAVSAELEEAQATFSGLWHLEGRTVAGLVDGVAVYNLTVTNGTVTLPAVKPTARKVTFGIPYTADIETLPLRMNVPGSGWNVGRIQQTGDAVLTLRDSRSVYAGIDAAHLNLIKSRVDEAYGAPDDLMTGDYVVTMENKTTDGISVWVRSDAPLPLTVLGVAPDVVLHGA</sequence>
<proteinExistence type="predicted"/>
<evidence type="ECO:0008006" key="3">
    <source>
        <dbReference type="Google" id="ProtNLM"/>
    </source>
</evidence>
<protein>
    <recommendedName>
        <fullName evidence="3">Ubiquitin-activating enzyme E1 FCCH domain-containing protein</fullName>
    </recommendedName>
</protein>
<reference evidence="1 2" key="1">
    <citation type="submission" date="2024-09" db="EMBL/GenBank/DDBJ databases">
        <authorList>
            <person name="Sun Q."/>
            <person name="Mori K."/>
        </authorList>
    </citation>
    <scope>NUCLEOTIDE SEQUENCE [LARGE SCALE GENOMIC DNA]</scope>
    <source>
        <strain evidence="1 2">CCM 7706</strain>
    </source>
</reference>
<dbReference type="Proteomes" id="UP001589798">
    <property type="component" value="Unassembled WGS sequence"/>
</dbReference>
<accession>A0ABV6CVH5</accession>
<gene>
    <name evidence="1" type="ORF">ACFFJC_10650</name>
</gene>
<dbReference type="EMBL" id="JBHLWK010000013">
    <property type="protein sequence ID" value="MFC0204732.1"/>
    <property type="molecule type" value="Genomic_DNA"/>
</dbReference>
<comment type="caution">
    <text evidence="1">The sequence shown here is derived from an EMBL/GenBank/DDBJ whole genome shotgun (WGS) entry which is preliminary data.</text>
</comment>